<dbReference type="Gene3D" id="4.10.60.10">
    <property type="entry name" value="Zinc finger, CCHC-type"/>
    <property type="match status" value="1"/>
</dbReference>
<dbReference type="GO" id="GO:0008270">
    <property type="term" value="F:zinc ion binding"/>
    <property type="evidence" value="ECO:0007669"/>
    <property type="project" value="InterPro"/>
</dbReference>
<dbReference type="SUPFAM" id="SSF57756">
    <property type="entry name" value="Retrovirus zinc finger-like domains"/>
    <property type="match status" value="1"/>
</dbReference>
<dbReference type="InterPro" id="IPR036875">
    <property type="entry name" value="Znf_CCHC_sf"/>
</dbReference>
<sequence>MDYKGKKKFYKNNKSNAYHKCGRIGHYARDCKVKDKIKSLDLEDNIKDSLYKILLNSFRKIIALTVVMERNPLQVKT</sequence>
<dbReference type="EMBL" id="JACXVP010000275">
    <property type="protein sequence ID" value="KAG5568028.1"/>
    <property type="molecule type" value="Genomic_DNA"/>
</dbReference>
<dbReference type="InterPro" id="IPR001878">
    <property type="entry name" value="Znf_CCHC"/>
</dbReference>
<keyword evidence="3" id="KW-1185">Reference proteome</keyword>
<gene>
    <name evidence="2" type="ORF">H5410_064956</name>
</gene>
<comment type="caution">
    <text evidence="2">The sequence shown here is derived from an EMBL/GenBank/DDBJ whole genome shotgun (WGS) entry which is preliminary data.</text>
</comment>
<evidence type="ECO:0000313" key="2">
    <source>
        <dbReference type="EMBL" id="KAG5568028.1"/>
    </source>
</evidence>
<protein>
    <recommendedName>
        <fullName evidence="1">CCHC-type domain-containing protein</fullName>
    </recommendedName>
</protein>
<dbReference type="Pfam" id="PF00098">
    <property type="entry name" value="zf-CCHC"/>
    <property type="match status" value="1"/>
</dbReference>
<proteinExistence type="predicted"/>
<dbReference type="OrthoDB" id="1306342at2759"/>
<organism evidence="2 3">
    <name type="scientific">Solanum commersonii</name>
    <name type="common">Commerson's wild potato</name>
    <name type="synonym">Commerson's nightshade</name>
    <dbReference type="NCBI Taxonomy" id="4109"/>
    <lineage>
        <taxon>Eukaryota</taxon>
        <taxon>Viridiplantae</taxon>
        <taxon>Streptophyta</taxon>
        <taxon>Embryophyta</taxon>
        <taxon>Tracheophyta</taxon>
        <taxon>Spermatophyta</taxon>
        <taxon>Magnoliopsida</taxon>
        <taxon>eudicotyledons</taxon>
        <taxon>Gunneridae</taxon>
        <taxon>Pentapetalae</taxon>
        <taxon>asterids</taxon>
        <taxon>lamiids</taxon>
        <taxon>Solanales</taxon>
        <taxon>Solanaceae</taxon>
        <taxon>Solanoideae</taxon>
        <taxon>Solaneae</taxon>
        <taxon>Solanum</taxon>
    </lineage>
</organism>
<evidence type="ECO:0000313" key="3">
    <source>
        <dbReference type="Proteomes" id="UP000824120"/>
    </source>
</evidence>
<feature type="domain" description="CCHC-type" evidence="1">
    <location>
        <begin position="19"/>
        <end position="32"/>
    </location>
</feature>
<dbReference type="Proteomes" id="UP000824120">
    <property type="component" value="Unassembled WGS sequence"/>
</dbReference>
<evidence type="ECO:0000259" key="1">
    <source>
        <dbReference type="Pfam" id="PF00098"/>
    </source>
</evidence>
<name>A0A9J5VXX4_SOLCO</name>
<reference evidence="2" key="1">
    <citation type="submission" date="2020-09" db="EMBL/GenBank/DDBJ databases">
        <title>De no assembly of potato wild relative species, Solanum commersonii.</title>
        <authorList>
            <person name="Cho K."/>
        </authorList>
    </citation>
    <scope>NUCLEOTIDE SEQUENCE</scope>
    <source>
        <strain evidence="2">LZ3.2</strain>
        <tissue evidence="2">Leaf</tissue>
    </source>
</reference>
<accession>A0A9J5VXX4</accession>
<dbReference type="AlphaFoldDB" id="A0A9J5VXX4"/>
<dbReference type="GO" id="GO:0003676">
    <property type="term" value="F:nucleic acid binding"/>
    <property type="evidence" value="ECO:0007669"/>
    <property type="project" value="InterPro"/>
</dbReference>